<evidence type="ECO:0000313" key="3">
    <source>
        <dbReference type="EMBL" id="KAK3297148.1"/>
    </source>
</evidence>
<dbReference type="GeneID" id="87834864"/>
<keyword evidence="2" id="KW-0472">Membrane</keyword>
<keyword evidence="2" id="KW-1133">Transmembrane helix</keyword>
<keyword evidence="4" id="KW-1185">Reference proteome</keyword>
<dbReference type="Proteomes" id="UP001278766">
    <property type="component" value="Unassembled WGS sequence"/>
</dbReference>
<accession>A0AAE0HIF4</accession>
<feature type="transmembrane region" description="Helical" evidence="2">
    <location>
        <begin position="104"/>
        <end position="127"/>
    </location>
</feature>
<dbReference type="RefSeq" id="XP_062660662.1">
    <property type="nucleotide sequence ID" value="XM_062797916.1"/>
</dbReference>
<comment type="caution">
    <text evidence="3">The sequence shown here is derived from an EMBL/GenBank/DDBJ whole genome shotgun (WGS) entry which is preliminary data.</text>
</comment>
<reference evidence="3" key="2">
    <citation type="submission" date="2023-06" db="EMBL/GenBank/DDBJ databases">
        <authorList>
            <consortium name="Lawrence Berkeley National Laboratory"/>
            <person name="Haridas S."/>
            <person name="Hensen N."/>
            <person name="Bonometti L."/>
            <person name="Westerberg I."/>
            <person name="Brannstrom I.O."/>
            <person name="Guillou S."/>
            <person name="Cros-Aarteil S."/>
            <person name="Calhoun S."/>
            <person name="Kuo A."/>
            <person name="Mondo S."/>
            <person name="Pangilinan J."/>
            <person name="Riley R."/>
            <person name="Labutti K."/>
            <person name="Andreopoulos B."/>
            <person name="Lipzen A."/>
            <person name="Chen C."/>
            <person name="Yanf M."/>
            <person name="Daum C."/>
            <person name="Ng V."/>
            <person name="Clum A."/>
            <person name="Steindorff A."/>
            <person name="Ohm R."/>
            <person name="Martin F."/>
            <person name="Silar P."/>
            <person name="Natvig D."/>
            <person name="Lalanne C."/>
            <person name="Gautier V."/>
            <person name="Ament-Velasquez S.L."/>
            <person name="Kruys A."/>
            <person name="Hutchinson M.I."/>
            <person name="Powell A.J."/>
            <person name="Barry K."/>
            <person name="Miller A.N."/>
            <person name="Grigoriev I.V."/>
            <person name="Debuchy R."/>
            <person name="Gladieux P."/>
            <person name="Thoren M.H."/>
            <person name="Johannesson H."/>
        </authorList>
    </citation>
    <scope>NUCLEOTIDE SEQUENCE</scope>
    <source>
        <strain evidence="3">CBS 168.71</strain>
    </source>
</reference>
<dbReference type="AlphaFoldDB" id="A0AAE0HIF4"/>
<feature type="region of interest" description="Disordered" evidence="1">
    <location>
        <begin position="145"/>
        <end position="192"/>
    </location>
</feature>
<evidence type="ECO:0000256" key="1">
    <source>
        <dbReference type="SAM" id="MobiDB-lite"/>
    </source>
</evidence>
<keyword evidence="2" id="KW-0812">Transmembrane</keyword>
<reference evidence="3" key="1">
    <citation type="journal article" date="2023" name="Mol. Phylogenet. Evol.">
        <title>Genome-scale phylogeny and comparative genomics of the fungal order Sordariales.</title>
        <authorList>
            <person name="Hensen N."/>
            <person name="Bonometti L."/>
            <person name="Westerberg I."/>
            <person name="Brannstrom I.O."/>
            <person name="Guillou S."/>
            <person name="Cros-Aarteil S."/>
            <person name="Calhoun S."/>
            <person name="Haridas S."/>
            <person name="Kuo A."/>
            <person name="Mondo S."/>
            <person name="Pangilinan J."/>
            <person name="Riley R."/>
            <person name="LaButti K."/>
            <person name="Andreopoulos B."/>
            <person name="Lipzen A."/>
            <person name="Chen C."/>
            <person name="Yan M."/>
            <person name="Daum C."/>
            <person name="Ng V."/>
            <person name="Clum A."/>
            <person name="Steindorff A."/>
            <person name="Ohm R.A."/>
            <person name="Martin F."/>
            <person name="Silar P."/>
            <person name="Natvig D.O."/>
            <person name="Lalanne C."/>
            <person name="Gautier V."/>
            <person name="Ament-Velasquez S.L."/>
            <person name="Kruys A."/>
            <person name="Hutchinson M.I."/>
            <person name="Powell A.J."/>
            <person name="Barry K."/>
            <person name="Miller A.N."/>
            <person name="Grigoriev I.V."/>
            <person name="Debuchy R."/>
            <person name="Gladieux P."/>
            <person name="Hiltunen Thoren M."/>
            <person name="Johannesson H."/>
        </authorList>
    </citation>
    <scope>NUCLEOTIDE SEQUENCE</scope>
    <source>
        <strain evidence="3">CBS 168.71</strain>
    </source>
</reference>
<name>A0AAE0HIF4_9PEZI</name>
<dbReference type="Pfam" id="PF16015">
    <property type="entry name" value="Promethin"/>
    <property type="match status" value="1"/>
</dbReference>
<feature type="transmembrane region" description="Helical" evidence="2">
    <location>
        <begin position="77"/>
        <end position="98"/>
    </location>
</feature>
<dbReference type="EMBL" id="JAUEPN010000003">
    <property type="protein sequence ID" value="KAK3297148.1"/>
    <property type="molecule type" value="Genomic_DNA"/>
</dbReference>
<proteinExistence type="predicted"/>
<protein>
    <submittedName>
        <fullName evidence="3">Uncharacterized protein</fullName>
    </submittedName>
</protein>
<evidence type="ECO:0000256" key="2">
    <source>
        <dbReference type="SAM" id="Phobius"/>
    </source>
</evidence>
<sequence length="192" mass="21457">MHLDETVADMFDFAHRQLDRVAPPEFRQNAFTTMKTYYAEHPLSFSFIVVQVIFASMPVLCFIAFALSVFFAFATAFLFMTLFWAGLAFCILIPVLLVTFGMALFTWGFAVAVFHLSRLAYTAWIPISAGNRGGLRESRPNYEKDYPSFCTLQPSGTQKDHLSPPAQDEQPGDKEEGLTHGAPGSDLNAPDR</sequence>
<evidence type="ECO:0000313" key="4">
    <source>
        <dbReference type="Proteomes" id="UP001278766"/>
    </source>
</evidence>
<feature type="transmembrane region" description="Helical" evidence="2">
    <location>
        <begin position="43"/>
        <end position="70"/>
    </location>
</feature>
<organism evidence="3 4">
    <name type="scientific">Chaetomium fimeti</name>
    <dbReference type="NCBI Taxonomy" id="1854472"/>
    <lineage>
        <taxon>Eukaryota</taxon>
        <taxon>Fungi</taxon>
        <taxon>Dikarya</taxon>
        <taxon>Ascomycota</taxon>
        <taxon>Pezizomycotina</taxon>
        <taxon>Sordariomycetes</taxon>
        <taxon>Sordariomycetidae</taxon>
        <taxon>Sordariales</taxon>
        <taxon>Chaetomiaceae</taxon>
        <taxon>Chaetomium</taxon>
    </lineage>
</organism>
<gene>
    <name evidence="3" type="ORF">B0H64DRAFT_119227</name>
</gene>